<evidence type="ECO:0000313" key="8">
    <source>
        <dbReference type="Proteomes" id="UP000007110"/>
    </source>
</evidence>
<proteinExistence type="predicted"/>
<dbReference type="Pfam" id="PF08742">
    <property type="entry name" value="C8"/>
    <property type="match status" value="1"/>
</dbReference>
<dbReference type="OMA" id="WHFANSW"/>
<dbReference type="PROSITE" id="PS50184">
    <property type="entry name" value="VWFC_2"/>
    <property type="match status" value="4"/>
</dbReference>
<dbReference type="PANTHER" id="PTHR46698:SF4">
    <property type="entry name" value="CROSSVEINLESS 2"/>
    <property type="match status" value="1"/>
</dbReference>
<dbReference type="AlphaFoldDB" id="A0A7M7N4C5"/>
<dbReference type="EnsemblMetazoa" id="XM_030974510">
    <property type="protein sequence ID" value="XP_030830370"/>
    <property type="gene ID" value="LOC583098"/>
</dbReference>
<dbReference type="Proteomes" id="UP000007110">
    <property type="component" value="Unassembled WGS sequence"/>
</dbReference>
<dbReference type="GO" id="GO:0005576">
    <property type="term" value="C:extracellular region"/>
    <property type="evidence" value="ECO:0000318"/>
    <property type="project" value="GO_Central"/>
</dbReference>
<dbReference type="CTD" id="168667"/>
<dbReference type="RefSeq" id="XP_030830370.1">
    <property type="nucleotide sequence ID" value="XM_030974510.1"/>
</dbReference>
<evidence type="ECO:0008006" key="9">
    <source>
        <dbReference type="Google" id="ProtNLM"/>
    </source>
</evidence>
<dbReference type="Pfam" id="PF00094">
    <property type="entry name" value="VWD"/>
    <property type="match status" value="1"/>
</dbReference>
<dbReference type="SUPFAM" id="SSF57603">
    <property type="entry name" value="FnI-like domain"/>
    <property type="match status" value="4"/>
</dbReference>
<dbReference type="InterPro" id="IPR001007">
    <property type="entry name" value="VWF_dom"/>
</dbReference>
<dbReference type="GeneID" id="583098"/>
<dbReference type="SMART" id="SM00216">
    <property type="entry name" value="VWD"/>
    <property type="match status" value="1"/>
</dbReference>
<sequence>LSFFPPGSKLVCELEGEEVTPSILKGNPCISCFCRNKEVVCRREVCEDLVDCALVITTLGVDCCEKCKGCRYNGDVYNSGDTWAAHDDPCRTFQCREGVITASVMQCEPVDCPFGTQVLPGQCCPSCAGCSVDGRQRAEGEKFYRDSDPCTACVCENGRVTCSKQTCPVLSCPEYQVETPEGQCCPKCVAQRKVFDLGDRCLFRNNIFDAGQTVFKDKCTKCVCLESTVMCHRETCPSALNCPSGNIVQGDDDCCPRCEPLVCDVNGTNYQDGDVWHQSVCESCSCNSGIVQCRVEECRMNLQCESNFELKTLDGDCCPQCIEKNGVCTVFGDPHYRSFDGRLFNFQGRCKYLLAADCSTNDFRVRVRNDGRNTKSFSWTKTVFLTLGKHSITLLQDYVVRVDRETITVPYSVDSVFRIYRDSYNVIVDTNIGIILSWDGDSFVELSVPPQYKSKMCGLCGNYNGDRHDDLRTLKGEFTNEVRTFGESWRVGGNKFCDQSVTKALKYSCWDDSVARRRAQRSCRNIKSMKLQACHGVVDLWVYYRSCLTDMCECPEDKLCSCEAESAYIRECRRQGVELNYTQNALCTDMS</sequence>
<dbReference type="SMART" id="SM00215">
    <property type="entry name" value="VWC_out"/>
    <property type="match status" value="4"/>
</dbReference>
<protein>
    <recommendedName>
        <fullName evidence="9">Crossveinless 2</fullName>
    </recommendedName>
</protein>
<feature type="domain" description="VWFC" evidence="5">
    <location>
        <begin position="261"/>
        <end position="322"/>
    </location>
</feature>
<feature type="domain" description="VWFC" evidence="5">
    <location>
        <begin position="199"/>
        <end position="259"/>
    </location>
</feature>
<keyword evidence="2" id="KW-0964">Secreted</keyword>
<dbReference type="PROSITE" id="PS01208">
    <property type="entry name" value="VWFC_1"/>
    <property type="match status" value="2"/>
</dbReference>
<reference evidence="8" key="1">
    <citation type="submission" date="2015-02" db="EMBL/GenBank/DDBJ databases">
        <title>Genome sequencing for Strongylocentrotus purpuratus.</title>
        <authorList>
            <person name="Murali S."/>
            <person name="Liu Y."/>
            <person name="Vee V."/>
            <person name="English A."/>
            <person name="Wang M."/>
            <person name="Skinner E."/>
            <person name="Han Y."/>
            <person name="Muzny D.M."/>
            <person name="Worley K.C."/>
            <person name="Gibbs R.A."/>
        </authorList>
    </citation>
    <scope>NUCLEOTIDE SEQUENCE</scope>
</reference>
<dbReference type="Gene3D" id="2.10.70.10">
    <property type="entry name" value="Complement Module, domain 1"/>
    <property type="match status" value="1"/>
</dbReference>
<dbReference type="SMART" id="SM00214">
    <property type="entry name" value="VWC"/>
    <property type="match status" value="5"/>
</dbReference>
<dbReference type="Pfam" id="PF00093">
    <property type="entry name" value="VWC"/>
    <property type="match status" value="4"/>
</dbReference>
<dbReference type="Gene3D" id="6.20.200.20">
    <property type="match status" value="4"/>
</dbReference>
<evidence type="ECO:0000313" key="7">
    <source>
        <dbReference type="EnsemblMetazoa" id="XP_030830370"/>
    </source>
</evidence>
<organism evidence="7 8">
    <name type="scientific">Strongylocentrotus purpuratus</name>
    <name type="common">Purple sea urchin</name>
    <dbReference type="NCBI Taxonomy" id="7668"/>
    <lineage>
        <taxon>Eukaryota</taxon>
        <taxon>Metazoa</taxon>
        <taxon>Echinodermata</taxon>
        <taxon>Eleutherozoa</taxon>
        <taxon>Echinozoa</taxon>
        <taxon>Echinoidea</taxon>
        <taxon>Euechinoidea</taxon>
        <taxon>Echinacea</taxon>
        <taxon>Camarodonta</taxon>
        <taxon>Echinidea</taxon>
        <taxon>Strongylocentrotidae</taxon>
        <taxon>Strongylocentrotus</taxon>
    </lineage>
</organism>
<feature type="domain" description="VWFC" evidence="5">
    <location>
        <begin position="128"/>
        <end position="189"/>
    </location>
</feature>
<accession>A0A7M7N4C5</accession>
<keyword evidence="4" id="KW-0677">Repeat</keyword>
<dbReference type="KEGG" id="spu:583098"/>
<name>A0A7M7N4C5_STRPU</name>
<dbReference type="InterPro" id="IPR001846">
    <property type="entry name" value="VWF_type-D"/>
</dbReference>
<reference evidence="7" key="2">
    <citation type="submission" date="2021-01" db="UniProtKB">
        <authorList>
            <consortium name="EnsemblMetazoa"/>
        </authorList>
    </citation>
    <scope>IDENTIFICATION</scope>
</reference>
<dbReference type="SMART" id="SM00832">
    <property type="entry name" value="C8"/>
    <property type="match status" value="1"/>
</dbReference>
<dbReference type="InterPro" id="IPR052424">
    <property type="entry name" value="Kielin_Chordin-BMP_Reg"/>
</dbReference>
<dbReference type="InParanoid" id="A0A7M7N4C5"/>
<evidence type="ECO:0000256" key="4">
    <source>
        <dbReference type="ARBA" id="ARBA00022737"/>
    </source>
</evidence>
<dbReference type="PANTHER" id="PTHR46698">
    <property type="entry name" value="CROSSVEINLESS 2"/>
    <property type="match status" value="1"/>
</dbReference>
<evidence type="ECO:0000256" key="2">
    <source>
        <dbReference type="ARBA" id="ARBA00022525"/>
    </source>
</evidence>
<keyword evidence="3" id="KW-0732">Signal</keyword>
<evidence type="ECO:0000256" key="3">
    <source>
        <dbReference type="ARBA" id="ARBA00022729"/>
    </source>
</evidence>
<evidence type="ECO:0000259" key="5">
    <source>
        <dbReference type="PROSITE" id="PS50184"/>
    </source>
</evidence>
<dbReference type="PROSITE" id="PS51233">
    <property type="entry name" value="VWFD"/>
    <property type="match status" value="1"/>
</dbReference>
<feature type="domain" description="VWFC" evidence="5">
    <location>
        <begin position="68"/>
        <end position="128"/>
    </location>
</feature>
<keyword evidence="8" id="KW-1185">Reference proteome</keyword>
<evidence type="ECO:0000256" key="1">
    <source>
        <dbReference type="ARBA" id="ARBA00004613"/>
    </source>
</evidence>
<dbReference type="OrthoDB" id="6019304at2759"/>
<evidence type="ECO:0000259" key="6">
    <source>
        <dbReference type="PROSITE" id="PS51233"/>
    </source>
</evidence>
<comment type="subcellular location">
    <subcellularLocation>
        <location evidence="1">Secreted</location>
    </subcellularLocation>
</comment>
<dbReference type="InterPro" id="IPR014853">
    <property type="entry name" value="VWF/SSPO/ZAN-like_Cys-rich_dom"/>
</dbReference>
<feature type="domain" description="VWFD" evidence="6">
    <location>
        <begin position="326"/>
        <end position="498"/>
    </location>
</feature>